<evidence type="ECO:0008006" key="3">
    <source>
        <dbReference type="Google" id="ProtNLM"/>
    </source>
</evidence>
<dbReference type="STRING" id="51670.SAMN04488557_3169"/>
<proteinExistence type="predicted"/>
<evidence type="ECO:0000313" key="1">
    <source>
        <dbReference type="EMBL" id="SFV37450.1"/>
    </source>
</evidence>
<dbReference type="InterPro" id="IPR009562">
    <property type="entry name" value="DUF1178"/>
</dbReference>
<sequence>MIKYRLECSSGHEFESWFRASADFDSQSLAGEIACPFCGSIDIEKQPMAPSIVTKAAVASRSAGPAAMQSGDSKATLEALRAIKKTVFENTEDVGPRFADEARKMHFGEIEERQIRGSSTLEEARELVDDGVPFGILPALPEDLN</sequence>
<dbReference type="AlphaFoldDB" id="A0A1I7NS67"/>
<reference evidence="2" key="1">
    <citation type="submission" date="2016-10" db="EMBL/GenBank/DDBJ databases">
        <authorList>
            <person name="Varghese N."/>
            <person name="Submissions S."/>
        </authorList>
    </citation>
    <scope>NUCLEOTIDE SEQUENCE [LARGE SCALE GENOMIC DNA]</scope>
    <source>
        <strain evidence="2">DSM 1565</strain>
    </source>
</reference>
<protein>
    <recommendedName>
        <fullName evidence="3">DUF1178 family protein</fullName>
    </recommendedName>
</protein>
<dbReference type="Pfam" id="PF06676">
    <property type="entry name" value="DUF1178"/>
    <property type="match status" value="1"/>
</dbReference>
<evidence type="ECO:0000313" key="2">
    <source>
        <dbReference type="Proteomes" id="UP000199423"/>
    </source>
</evidence>
<dbReference type="Proteomes" id="UP000199423">
    <property type="component" value="Unassembled WGS sequence"/>
</dbReference>
<name>A0A1I7NS67_9HYPH</name>
<accession>A0A1I7NS67</accession>
<dbReference type="PIRSF" id="PIRSF032131">
    <property type="entry name" value="UCP032131"/>
    <property type="match status" value="1"/>
</dbReference>
<dbReference type="RefSeq" id="WP_092868680.1">
    <property type="nucleotide sequence ID" value="NZ_FPCH01000003.1"/>
</dbReference>
<organism evidence="1 2">
    <name type="scientific">Hyphomicrobium facile</name>
    <dbReference type="NCBI Taxonomy" id="51670"/>
    <lineage>
        <taxon>Bacteria</taxon>
        <taxon>Pseudomonadati</taxon>
        <taxon>Pseudomonadota</taxon>
        <taxon>Alphaproteobacteria</taxon>
        <taxon>Hyphomicrobiales</taxon>
        <taxon>Hyphomicrobiaceae</taxon>
        <taxon>Hyphomicrobium</taxon>
    </lineage>
</organism>
<keyword evidence="2" id="KW-1185">Reference proteome</keyword>
<dbReference type="EMBL" id="FPCH01000003">
    <property type="protein sequence ID" value="SFV37450.1"/>
    <property type="molecule type" value="Genomic_DNA"/>
</dbReference>
<gene>
    <name evidence="1" type="ORF">SAMN04488557_3169</name>
</gene>
<dbReference type="OrthoDB" id="9799894at2"/>